<sequence length="206" mass="22793">MPQVKKPEVREAILKAAFAAFSSKGYSATTMTEIARLAKTTVANLYVYFDSKLVILYEIYQPWLTKQLDLLRDEVMSLDTPRARIKRILVGLWSDIPSTDHTFANALIDALASAPPNQGKPFKLIDSVDAFIGALLHDSLPPERASVVQGNLLAHVIWMAFDGFVINHRIGDVRDIDQIASMMTDLLLGGSESDVSIQPDTDPLPR</sequence>
<dbReference type="InterPro" id="IPR050109">
    <property type="entry name" value="HTH-type_TetR-like_transc_reg"/>
</dbReference>
<feature type="DNA-binding region" description="H-T-H motif" evidence="4">
    <location>
        <begin position="30"/>
        <end position="49"/>
    </location>
</feature>
<dbReference type="PANTHER" id="PTHR30055">
    <property type="entry name" value="HTH-TYPE TRANSCRIPTIONAL REGULATOR RUTR"/>
    <property type="match status" value="1"/>
</dbReference>
<evidence type="ECO:0000259" key="5">
    <source>
        <dbReference type="PROSITE" id="PS50977"/>
    </source>
</evidence>
<keyword evidence="2 4" id="KW-0238">DNA-binding</keyword>
<proteinExistence type="predicted"/>
<evidence type="ECO:0000256" key="4">
    <source>
        <dbReference type="PROSITE-ProRule" id="PRU00335"/>
    </source>
</evidence>
<evidence type="ECO:0000256" key="1">
    <source>
        <dbReference type="ARBA" id="ARBA00023015"/>
    </source>
</evidence>
<dbReference type="OrthoDB" id="8688418at2"/>
<accession>A0A158JIV5</accession>
<name>A0A158JIV5_9BURK</name>
<evidence type="ECO:0000256" key="2">
    <source>
        <dbReference type="ARBA" id="ARBA00023125"/>
    </source>
</evidence>
<evidence type="ECO:0000313" key="6">
    <source>
        <dbReference type="EMBL" id="SAL68807.1"/>
    </source>
</evidence>
<dbReference type="EMBL" id="FCOK02000094">
    <property type="protein sequence ID" value="SAL68807.1"/>
    <property type="molecule type" value="Genomic_DNA"/>
</dbReference>
<dbReference type="PROSITE" id="PS50977">
    <property type="entry name" value="HTH_TETR_2"/>
    <property type="match status" value="1"/>
</dbReference>
<keyword evidence="3" id="KW-0804">Transcription</keyword>
<dbReference type="InterPro" id="IPR001647">
    <property type="entry name" value="HTH_TetR"/>
</dbReference>
<dbReference type="GO" id="GO:0003700">
    <property type="term" value="F:DNA-binding transcription factor activity"/>
    <property type="evidence" value="ECO:0007669"/>
    <property type="project" value="TreeGrafter"/>
</dbReference>
<dbReference type="InterPro" id="IPR009057">
    <property type="entry name" value="Homeodomain-like_sf"/>
</dbReference>
<reference evidence="6 7" key="1">
    <citation type="submission" date="2016-01" db="EMBL/GenBank/DDBJ databases">
        <authorList>
            <person name="Oliw E.H."/>
        </authorList>
    </citation>
    <scope>NUCLEOTIDE SEQUENCE [LARGE SCALE GENOMIC DNA]</scope>
    <source>
        <strain evidence="6">LMG 27134</strain>
    </source>
</reference>
<dbReference type="PANTHER" id="PTHR30055:SF240">
    <property type="entry name" value="HTH-TYPE TRANSCRIPTIONAL REGULATOR ACRR"/>
    <property type="match status" value="1"/>
</dbReference>
<dbReference type="Pfam" id="PF00440">
    <property type="entry name" value="TetR_N"/>
    <property type="match status" value="1"/>
</dbReference>
<dbReference type="Gene3D" id="1.10.357.10">
    <property type="entry name" value="Tetracycline Repressor, domain 2"/>
    <property type="match status" value="1"/>
</dbReference>
<gene>
    <name evidence="6" type="ORF">AWB69_08099</name>
</gene>
<dbReference type="AlphaFoldDB" id="A0A158JIV5"/>
<feature type="domain" description="HTH tetR-type" evidence="5">
    <location>
        <begin position="7"/>
        <end position="67"/>
    </location>
</feature>
<dbReference type="Proteomes" id="UP000054683">
    <property type="component" value="Unassembled WGS sequence"/>
</dbReference>
<organism evidence="6 7">
    <name type="scientific">Caballeronia udeis</name>
    <dbReference type="NCBI Taxonomy" id="1232866"/>
    <lineage>
        <taxon>Bacteria</taxon>
        <taxon>Pseudomonadati</taxon>
        <taxon>Pseudomonadota</taxon>
        <taxon>Betaproteobacteria</taxon>
        <taxon>Burkholderiales</taxon>
        <taxon>Burkholderiaceae</taxon>
        <taxon>Caballeronia</taxon>
    </lineage>
</organism>
<dbReference type="SUPFAM" id="SSF46689">
    <property type="entry name" value="Homeodomain-like"/>
    <property type="match status" value="1"/>
</dbReference>
<dbReference type="RefSeq" id="WP_062092201.1">
    <property type="nucleotide sequence ID" value="NZ_FCOK02000094.1"/>
</dbReference>
<evidence type="ECO:0000256" key="3">
    <source>
        <dbReference type="ARBA" id="ARBA00023163"/>
    </source>
</evidence>
<protein>
    <submittedName>
        <fullName evidence="6">DNA-binding transcriptional repressor AcrR</fullName>
    </submittedName>
</protein>
<evidence type="ECO:0000313" key="7">
    <source>
        <dbReference type="Proteomes" id="UP000054683"/>
    </source>
</evidence>
<keyword evidence="1" id="KW-0805">Transcription regulation</keyword>
<dbReference type="GO" id="GO:0000976">
    <property type="term" value="F:transcription cis-regulatory region binding"/>
    <property type="evidence" value="ECO:0007669"/>
    <property type="project" value="TreeGrafter"/>
</dbReference>